<comment type="caution">
    <text evidence="5">The sequence shown here is derived from an EMBL/GenBank/DDBJ whole genome shotgun (WGS) entry which is preliminary data.</text>
</comment>
<name>A0ABX2F139_9PSEU</name>
<protein>
    <submittedName>
        <fullName evidence="5">Transcriptional regulator</fullName>
    </submittedName>
</protein>
<dbReference type="RefSeq" id="WP_173128271.1">
    <property type="nucleotide sequence ID" value="NZ_CBCSGW010000040.1"/>
</dbReference>
<evidence type="ECO:0000256" key="2">
    <source>
        <dbReference type="ARBA" id="ARBA00023125"/>
    </source>
</evidence>
<evidence type="ECO:0000313" key="5">
    <source>
        <dbReference type="EMBL" id="NRN65033.1"/>
    </source>
</evidence>
<evidence type="ECO:0000256" key="1">
    <source>
        <dbReference type="ARBA" id="ARBA00023015"/>
    </source>
</evidence>
<evidence type="ECO:0000259" key="4">
    <source>
        <dbReference type="PROSITE" id="PS51118"/>
    </source>
</evidence>
<dbReference type="PANTHER" id="PTHR33204:SF39">
    <property type="entry name" value="TRANSCRIPTIONAL REGULATORY PROTEIN"/>
    <property type="match status" value="1"/>
</dbReference>
<sequence>MTGGGSGNVPYRQSLLDAMAVLTGQWVPAVLASLAPGPLNFTDLLTAINAAEERSGWVNHVRPLTRKVLTETLSRLQRDGIVQRQNTPDALFQPVYYELTPMGSSLLRAVRPLIKWAQDHQAELTSARQRRGP</sequence>
<dbReference type="InterPro" id="IPR036390">
    <property type="entry name" value="WH_DNA-bd_sf"/>
</dbReference>
<reference evidence="5 6" key="1">
    <citation type="submission" date="2020-01" db="EMBL/GenBank/DDBJ databases">
        <title>Kibdelosporangium persica a novel Actinomycetes from a hot desert in Iran.</title>
        <authorList>
            <person name="Safaei N."/>
            <person name="Zaburannyi N."/>
            <person name="Mueller R."/>
            <person name="Wink J."/>
        </authorList>
    </citation>
    <scope>NUCLEOTIDE SEQUENCE [LARGE SCALE GENOMIC DNA]</scope>
    <source>
        <strain evidence="5 6">4NS15</strain>
    </source>
</reference>
<dbReference type="InterPro" id="IPR002577">
    <property type="entry name" value="HTH_HxlR"/>
</dbReference>
<keyword evidence="6" id="KW-1185">Reference proteome</keyword>
<evidence type="ECO:0000256" key="3">
    <source>
        <dbReference type="ARBA" id="ARBA00023163"/>
    </source>
</evidence>
<dbReference type="SUPFAM" id="SSF46785">
    <property type="entry name" value="Winged helix' DNA-binding domain"/>
    <property type="match status" value="1"/>
</dbReference>
<dbReference type="EMBL" id="JAAATY010000005">
    <property type="protein sequence ID" value="NRN65033.1"/>
    <property type="molecule type" value="Genomic_DNA"/>
</dbReference>
<proteinExistence type="predicted"/>
<accession>A0ABX2F139</accession>
<dbReference type="InterPro" id="IPR036388">
    <property type="entry name" value="WH-like_DNA-bd_sf"/>
</dbReference>
<gene>
    <name evidence="5" type="ORF">GC106_22430</name>
</gene>
<dbReference type="Gene3D" id="1.10.10.10">
    <property type="entry name" value="Winged helix-like DNA-binding domain superfamily/Winged helix DNA-binding domain"/>
    <property type="match status" value="1"/>
</dbReference>
<dbReference type="Pfam" id="PF01638">
    <property type="entry name" value="HxlR"/>
    <property type="match status" value="1"/>
</dbReference>
<dbReference type="Proteomes" id="UP000763557">
    <property type="component" value="Unassembled WGS sequence"/>
</dbReference>
<evidence type="ECO:0000313" key="6">
    <source>
        <dbReference type="Proteomes" id="UP000763557"/>
    </source>
</evidence>
<feature type="domain" description="HTH hxlR-type" evidence="4">
    <location>
        <begin position="9"/>
        <end position="125"/>
    </location>
</feature>
<dbReference type="PROSITE" id="PS51118">
    <property type="entry name" value="HTH_HXLR"/>
    <property type="match status" value="1"/>
</dbReference>
<dbReference type="PANTHER" id="PTHR33204">
    <property type="entry name" value="TRANSCRIPTIONAL REGULATOR, MARR FAMILY"/>
    <property type="match status" value="1"/>
</dbReference>
<keyword evidence="3" id="KW-0804">Transcription</keyword>
<organism evidence="5 6">
    <name type="scientific">Kibdelosporangium persicum</name>
    <dbReference type="NCBI Taxonomy" id="2698649"/>
    <lineage>
        <taxon>Bacteria</taxon>
        <taxon>Bacillati</taxon>
        <taxon>Actinomycetota</taxon>
        <taxon>Actinomycetes</taxon>
        <taxon>Pseudonocardiales</taxon>
        <taxon>Pseudonocardiaceae</taxon>
        <taxon>Kibdelosporangium</taxon>
    </lineage>
</organism>
<keyword evidence="1" id="KW-0805">Transcription regulation</keyword>
<keyword evidence="2" id="KW-0238">DNA-binding</keyword>